<dbReference type="InterPro" id="IPR003593">
    <property type="entry name" value="AAA+_ATPase"/>
</dbReference>
<proteinExistence type="inferred from homology"/>
<evidence type="ECO:0000256" key="3">
    <source>
        <dbReference type="ARBA" id="ARBA00022840"/>
    </source>
</evidence>
<dbReference type="AlphaFoldDB" id="A0A3D5QEC3"/>
<evidence type="ECO:0000259" key="5">
    <source>
        <dbReference type="PROSITE" id="PS50893"/>
    </source>
</evidence>
<sequence length="221" mass="24825">MLNVKNVNKYYNNGELKNHVLKDICMDIVQNDFVAICGKSGSGKSTLLNILSTLMKPDSGSILYKNENYAEMREGKINKLRNESYSVIFQFHYLIPYLTAMENVLLPFSNRMLPVNRKNAEYAKECLDKVGLEGKYERLPNQLSGGEQQRVAVARALVKKPEILFADEPTGSLDDENSTGIAGIFSQLNEEGYTVVMVTHDSSIADFARRKIMMKDGQIVA</sequence>
<accession>A0A3D5QEC3</accession>
<dbReference type="EMBL" id="DPPF01000236">
    <property type="protein sequence ID" value="HCW94215.1"/>
    <property type="molecule type" value="Genomic_DNA"/>
</dbReference>
<dbReference type="GO" id="GO:0022857">
    <property type="term" value="F:transmembrane transporter activity"/>
    <property type="evidence" value="ECO:0007669"/>
    <property type="project" value="UniProtKB-ARBA"/>
</dbReference>
<keyword evidence="2" id="KW-0547">Nucleotide-binding</keyword>
<evidence type="ECO:0000256" key="1">
    <source>
        <dbReference type="ARBA" id="ARBA00022448"/>
    </source>
</evidence>
<dbReference type="InterPro" id="IPR003439">
    <property type="entry name" value="ABC_transporter-like_ATP-bd"/>
</dbReference>
<dbReference type="Pfam" id="PF00005">
    <property type="entry name" value="ABC_tran"/>
    <property type="match status" value="1"/>
</dbReference>
<comment type="similarity">
    <text evidence="4">Belongs to the ABC transporter superfamily. Macrolide exporter (TC 3.A.1.122) family.</text>
</comment>
<dbReference type="PANTHER" id="PTHR42798">
    <property type="entry name" value="LIPOPROTEIN-RELEASING SYSTEM ATP-BINDING PROTEIN LOLD"/>
    <property type="match status" value="1"/>
</dbReference>
<keyword evidence="3 6" id="KW-0067">ATP-binding</keyword>
<dbReference type="Proteomes" id="UP000262325">
    <property type="component" value="Unassembled WGS sequence"/>
</dbReference>
<dbReference type="PROSITE" id="PS50893">
    <property type="entry name" value="ABC_TRANSPORTER_2"/>
    <property type="match status" value="1"/>
</dbReference>
<dbReference type="Gene3D" id="3.40.50.300">
    <property type="entry name" value="P-loop containing nucleotide triphosphate hydrolases"/>
    <property type="match status" value="1"/>
</dbReference>
<dbReference type="GO" id="GO:0005524">
    <property type="term" value="F:ATP binding"/>
    <property type="evidence" value="ECO:0007669"/>
    <property type="project" value="UniProtKB-KW"/>
</dbReference>
<dbReference type="GO" id="GO:0098796">
    <property type="term" value="C:membrane protein complex"/>
    <property type="evidence" value="ECO:0007669"/>
    <property type="project" value="UniProtKB-ARBA"/>
</dbReference>
<evidence type="ECO:0000256" key="2">
    <source>
        <dbReference type="ARBA" id="ARBA00022741"/>
    </source>
</evidence>
<protein>
    <submittedName>
        <fullName evidence="6">ABC transporter ATP-binding protein</fullName>
    </submittedName>
</protein>
<evidence type="ECO:0000313" key="7">
    <source>
        <dbReference type="Proteomes" id="UP000262325"/>
    </source>
</evidence>
<dbReference type="CDD" id="cd03255">
    <property type="entry name" value="ABC_MJ0796_LolCDE_FtsE"/>
    <property type="match status" value="1"/>
</dbReference>
<dbReference type="FunFam" id="3.40.50.300:FF:000032">
    <property type="entry name" value="Export ABC transporter ATP-binding protein"/>
    <property type="match status" value="1"/>
</dbReference>
<organism evidence="6 7">
    <name type="scientific">Flexistipes sinusarabici</name>
    <dbReference type="NCBI Taxonomy" id="2352"/>
    <lineage>
        <taxon>Bacteria</taxon>
        <taxon>Pseudomonadati</taxon>
        <taxon>Deferribacterota</taxon>
        <taxon>Deferribacteres</taxon>
        <taxon>Deferribacterales</taxon>
        <taxon>Flexistipitaceae</taxon>
        <taxon>Flexistipes</taxon>
    </lineage>
</organism>
<reference evidence="6 7" key="1">
    <citation type="journal article" date="2018" name="Nat. Biotechnol.">
        <title>A standardized bacterial taxonomy based on genome phylogeny substantially revises the tree of life.</title>
        <authorList>
            <person name="Parks D.H."/>
            <person name="Chuvochina M."/>
            <person name="Waite D.W."/>
            <person name="Rinke C."/>
            <person name="Skarshewski A."/>
            <person name="Chaumeil P.A."/>
            <person name="Hugenholtz P."/>
        </authorList>
    </citation>
    <scope>NUCLEOTIDE SEQUENCE [LARGE SCALE GENOMIC DNA]</scope>
    <source>
        <strain evidence="6">UBA8672</strain>
    </source>
</reference>
<dbReference type="PANTHER" id="PTHR42798:SF7">
    <property type="entry name" value="ALPHA-D-RIBOSE 1-METHYLPHOSPHONATE 5-TRIPHOSPHATE SYNTHASE SUBUNIT PHNL"/>
    <property type="match status" value="1"/>
</dbReference>
<name>A0A3D5QEC3_FLESI</name>
<dbReference type="SUPFAM" id="SSF52540">
    <property type="entry name" value="P-loop containing nucleoside triphosphate hydrolases"/>
    <property type="match status" value="1"/>
</dbReference>
<dbReference type="InterPro" id="IPR017871">
    <property type="entry name" value="ABC_transporter-like_CS"/>
</dbReference>
<feature type="domain" description="ABC transporter" evidence="5">
    <location>
        <begin position="2"/>
        <end position="220"/>
    </location>
</feature>
<dbReference type="SMART" id="SM00382">
    <property type="entry name" value="AAA"/>
    <property type="match status" value="1"/>
</dbReference>
<comment type="caution">
    <text evidence="6">The sequence shown here is derived from an EMBL/GenBank/DDBJ whole genome shotgun (WGS) entry which is preliminary data.</text>
</comment>
<dbReference type="GO" id="GO:0016887">
    <property type="term" value="F:ATP hydrolysis activity"/>
    <property type="evidence" value="ECO:0007669"/>
    <property type="project" value="InterPro"/>
</dbReference>
<dbReference type="PROSITE" id="PS00211">
    <property type="entry name" value="ABC_TRANSPORTER_1"/>
    <property type="match status" value="1"/>
</dbReference>
<dbReference type="InterPro" id="IPR027417">
    <property type="entry name" value="P-loop_NTPase"/>
</dbReference>
<evidence type="ECO:0000256" key="4">
    <source>
        <dbReference type="ARBA" id="ARBA00038388"/>
    </source>
</evidence>
<gene>
    <name evidence="6" type="ORF">DHM44_11105</name>
</gene>
<evidence type="ECO:0000313" key="6">
    <source>
        <dbReference type="EMBL" id="HCW94215.1"/>
    </source>
</evidence>
<dbReference type="InterPro" id="IPR017911">
    <property type="entry name" value="MacB-like_ATP-bd"/>
</dbReference>
<keyword evidence="1" id="KW-0813">Transport</keyword>